<dbReference type="PANTHER" id="PTHR33055">
    <property type="entry name" value="TRANSPOSASE FOR INSERTION SEQUENCE ELEMENT IS1111A"/>
    <property type="match status" value="1"/>
</dbReference>
<dbReference type="Pfam" id="PF02371">
    <property type="entry name" value="Transposase_20"/>
    <property type="match status" value="1"/>
</dbReference>
<feature type="domain" description="Transposase IS116/IS110/IS902 C-terminal" evidence="2">
    <location>
        <begin position="203"/>
        <end position="285"/>
    </location>
</feature>
<keyword evidence="4" id="KW-1185">Reference proteome</keyword>
<reference evidence="3 4" key="1">
    <citation type="submission" date="2023-07" db="EMBL/GenBank/DDBJ databases">
        <title>Functional and genomic diversity of the sorghum phyllosphere microbiome.</title>
        <authorList>
            <person name="Shade A."/>
        </authorList>
    </citation>
    <scope>NUCLEOTIDE SEQUENCE [LARGE SCALE GENOMIC DNA]</scope>
    <source>
        <strain evidence="3 4">SORGH_AS_1126</strain>
    </source>
</reference>
<name>A0ABU0UPG6_9HYPH</name>
<dbReference type="NCBIfam" id="NF033542">
    <property type="entry name" value="transpos_IS110"/>
    <property type="match status" value="1"/>
</dbReference>
<dbReference type="Proteomes" id="UP001224781">
    <property type="component" value="Unassembled WGS sequence"/>
</dbReference>
<accession>A0ABU0UPG6</accession>
<dbReference type="InterPro" id="IPR047650">
    <property type="entry name" value="Transpos_IS110"/>
</dbReference>
<proteinExistence type="predicted"/>
<evidence type="ECO:0000259" key="2">
    <source>
        <dbReference type="Pfam" id="PF02371"/>
    </source>
</evidence>
<dbReference type="EMBL" id="JAUTBL010000002">
    <property type="protein sequence ID" value="MDQ1186850.1"/>
    <property type="molecule type" value="Genomic_DNA"/>
</dbReference>
<comment type="caution">
    <text evidence="3">The sequence shown here is derived from an EMBL/GenBank/DDBJ whole genome shotgun (WGS) entry which is preliminary data.</text>
</comment>
<dbReference type="InterPro" id="IPR003346">
    <property type="entry name" value="Transposase_20"/>
</dbReference>
<protein>
    <submittedName>
        <fullName evidence="3">Transposase</fullName>
    </submittedName>
</protein>
<dbReference type="Pfam" id="PF01548">
    <property type="entry name" value="DEDD_Tnp_IS110"/>
    <property type="match status" value="1"/>
</dbReference>
<evidence type="ECO:0000313" key="3">
    <source>
        <dbReference type="EMBL" id="MDQ1186850.1"/>
    </source>
</evidence>
<gene>
    <name evidence="3" type="ORF">QE408_003993</name>
</gene>
<evidence type="ECO:0000259" key="1">
    <source>
        <dbReference type="Pfam" id="PF01548"/>
    </source>
</evidence>
<evidence type="ECO:0000313" key="4">
    <source>
        <dbReference type="Proteomes" id="UP001224781"/>
    </source>
</evidence>
<dbReference type="RefSeq" id="WP_306934075.1">
    <property type="nucleotide sequence ID" value="NZ_JAUTBL010000002.1"/>
</dbReference>
<organism evidence="3 4">
    <name type="scientific">Agrobacterium larrymoorei</name>
    <dbReference type="NCBI Taxonomy" id="160699"/>
    <lineage>
        <taxon>Bacteria</taxon>
        <taxon>Pseudomonadati</taxon>
        <taxon>Pseudomonadota</taxon>
        <taxon>Alphaproteobacteria</taxon>
        <taxon>Hyphomicrobiales</taxon>
        <taxon>Rhizobiaceae</taxon>
        <taxon>Rhizobium/Agrobacterium group</taxon>
        <taxon>Agrobacterium</taxon>
    </lineage>
</organism>
<dbReference type="InterPro" id="IPR002525">
    <property type="entry name" value="Transp_IS110-like_N"/>
</dbReference>
<dbReference type="PANTHER" id="PTHR33055:SF13">
    <property type="entry name" value="TRANSPOSASE"/>
    <property type="match status" value="1"/>
</dbReference>
<feature type="domain" description="Transposase IS110-like N-terminal" evidence="1">
    <location>
        <begin position="18"/>
        <end position="160"/>
    </location>
</feature>
<sequence>MGLNTEQIQPQLIRFALGFDVSKATITFFDTHSGEICTLENSKVALKAILKPYAGRLDTLAICEATGGYEDNLLDVLEDLAIPAHRADAARVKAFIRACGANAKTDAIDARHIAEYGLSRAQSLPRWRPSQPREAKIKLLVLRRTDLVSMRVQEENRLKAPRNKPIARDIAGHITEIKRRIEAIDKQIETIMSLDKRLKDRKAILQTVPGIGKVIAPVLLALMPELGHIDRKQAASLAGCAPHARDSGARKGRRFTKGGRRQLRPLLFTAAMAASHSKSHLATTYKHLLAAGKSKLTALGAIMRHIIVIANARLKEYHIAQIRLT</sequence>